<comment type="caution">
    <text evidence="1">The sequence shown here is derived from an EMBL/GenBank/DDBJ whole genome shotgun (WGS) entry which is preliminary data.</text>
</comment>
<evidence type="ECO:0000313" key="2">
    <source>
        <dbReference type="Proteomes" id="UP000235925"/>
    </source>
</evidence>
<gene>
    <name evidence="1" type="ORF">CXK92_13280</name>
</gene>
<dbReference type="AlphaFoldDB" id="A0A2N8RZ10"/>
<dbReference type="Pfam" id="PF15931">
    <property type="entry name" value="DUF4747"/>
    <property type="match status" value="1"/>
</dbReference>
<evidence type="ECO:0008006" key="3">
    <source>
        <dbReference type="Google" id="ProtNLM"/>
    </source>
</evidence>
<dbReference type="InterPro" id="IPR031832">
    <property type="entry name" value="DUF4747"/>
</dbReference>
<sequence length="305" mass="34668">MAAIKRNKAKQIKKIRFEVASLNIVLHPHSPERYIDLFRTIHETQLDAKVRGDDALMLGSFYSADEGSTKTEAYAGTIYKFLKLNAAEDWFNTLKMDAASREDVKDIVIPDHLKPHFKRFQYVFFPKKHRLYFISKKTDHNLSPLMVKRFFESISTHANLAEFGELNVTVQPERGVTDELFKIENISVIELEIRKPNPDDHDDVEEDILERLQELNAGKEKRQYFSATPEGLQPDAQLKALAAVASENGSVYAKGRTAGNIVEISTKDRPLKATASYNPDLQSELNALLEKAEELHREILSGKAI</sequence>
<organism evidence="1 2">
    <name type="scientific">Stutzerimonas stutzeri</name>
    <name type="common">Pseudomonas stutzeri</name>
    <dbReference type="NCBI Taxonomy" id="316"/>
    <lineage>
        <taxon>Bacteria</taxon>
        <taxon>Pseudomonadati</taxon>
        <taxon>Pseudomonadota</taxon>
        <taxon>Gammaproteobacteria</taxon>
        <taxon>Pseudomonadales</taxon>
        <taxon>Pseudomonadaceae</taxon>
        <taxon>Stutzerimonas</taxon>
    </lineage>
</organism>
<dbReference type="Proteomes" id="UP000235925">
    <property type="component" value="Unassembled WGS sequence"/>
</dbReference>
<dbReference type="RefSeq" id="WP_102825507.1">
    <property type="nucleotide sequence ID" value="NZ_CP139348.1"/>
</dbReference>
<evidence type="ECO:0000313" key="1">
    <source>
        <dbReference type="EMBL" id="PNF79617.1"/>
    </source>
</evidence>
<name>A0A2N8RZ10_STUST</name>
<accession>A0A2N8RZ10</accession>
<proteinExistence type="predicted"/>
<protein>
    <recommendedName>
        <fullName evidence="3">DUF4747 family protein</fullName>
    </recommendedName>
</protein>
<dbReference type="OrthoDB" id="6626122at2"/>
<reference evidence="1 2" key="1">
    <citation type="submission" date="2018-01" db="EMBL/GenBank/DDBJ databases">
        <title>Denitrification phenotypes of diverse strains of Pseudomonas stutzeri.</title>
        <authorList>
            <person name="Milligan D.A."/>
            <person name="Bergaust L."/>
            <person name="Bakken L.R."/>
            <person name="Frostegard A."/>
        </authorList>
    </citation>
    <scope>NUCLEOTIDE SEQUENCE [LARGE SCALE GENOMIC DNA]</scope>
    <source>
        <strain evidence="1 2">KC</strain>
    </source>
</reference>
<dbReference type="EMBL" id="POUN01000004">
    <property type="protein sequence ID" value="PNF79617.1"/>
    <property type="molecule type" value="Genomic_DNA"/>
</dbReference>